<dbReference type="EMBL" id="FOZS01000005">
    <property type="protein sequence ID" value="SFT03296.1"/>
    <property type="molecule type" value="Genomic_DNA"/>
</dbReference>
<sequence>MVDYNRRMLIRGMGAATTIGFAGCISGPSSGSGGGEFPSQDIRHIVPYGEGGGSDTYARAILPTVGEELGVNVQIENVPGAESIAGITEAFVAEPDGYTHVGHTLPTAGISWLLNPTNEDLSKLKGVCQYGRTPYVIFANPELGIEGPEDLANRYANGELSDFGGSLGAANHAAMIELRNQGDIEWGEWVVYDGSGPTIQAAASGEIPAGVATDSAAAGAADEGTIDMVAALTTQGSTVFPDLPTTSDAGWADVDFAGEITRTASVAPETPDERVQTLADAYEAAINSDEVQQWSDETGNEVLFRGPEETTQAIQDAFSIDDRIDLDELRE</sequence>
<dbReference type="InterPro" id="IPR005064">
    <property type="entry name" value="BUG"/>
</dbReference>
<evidence type="ECO:0000313" key="1">
    <source>
        <dbReference type="EMBL" id="SFT03296.1"/>
    </source>
</evidence>
<dbReference type="Pfam" id="PF03401">
    <property type="entry name" value="TctC"/>
    <property type="match status" value="1"/>
</dbReference>
<dbReference type="PANTHER" id="PTHR42928">
    <property type="entry name" value="TRICARBOXYLATE-BINDING PROTEIN"/>
    <property type="match status" value="1"/>
</dbReference>
<dbReference type="AlphaFoldDB" id="A0A1I6UPA0"/>
<accession>A0A1I6UPA0</accession>
<evidence type="ECO:0000313" key="2">
    <source>
        <dbReference type="Proteomes" id="UP000199199"/>
    </source>
</evidence>
<reference evidence="2" key="1">
    <citation type="submission" date="2016-10" db="EMBL/GenBank/DDBJ databases">
        <authorList>
            <person name="Varghese N."/>
            <person name="Submissions S."/>
        </authorList>
    </citation>
    <scope>NUCLEOTIDE SEQUENCE [LARGE SCALE GENOMIC DNA]</scope>
    <source>
        <strain evidence="2">DSM 22427</strain>
    </source>
</reference>
<organism evidence="1 2">
    <name type="scientific">Halostagnicola kamekurae</name>
    <dbReference type="NCBI Taxonomy" id="619731"/>
    <lineage>
        <taxon>Archaea</taxon>
        <taxon>Methanobacteriati</taxon>
        <taxon>Methanobacteriota</taxon>
        <taxon>Stenosarchaea group</taxon>
        <taxon>Halobacteria</taxon>
        <taxon>Halobacteriales</taxon>
        <taxon>Natrialbaceae</taxon>
        <taxon>Halostagnicola</taxon>
    </lineage>
</organism>
<keyword evidence="2" id="KW-1185">Reference proteome</keyword>
<proteinExistence type="predicted"/>
<dbReference type="SUPFAM" id="SSF53850">
    <property type="entry name" value="Periplasmic binding protein-like II"/>
    <property type="match status" value="1"/>
</dbReference>
<dbReference type="RefSeq" id="WP_092907321.1">
    <property type="nucleotide sequence ID" value="NZ_FOZS01000005.1"/>
</dbReference>
<dbReference type="Gene3D" id="3.40.190.10">
    <property type="entry name" value="Periplasmic binding protein-like II"/>
    <property type="match status" value="1"/>
</dbReference>
<gene>
    <name evidence="1" type="ORF">SAMN04488556_3986</name>
</gene>
<protein>
    <submittedName>
        <fullName evidence="1">Tripartite-type tricarboxylate transporter, receptor component TctC</fullName>
    </submittedName>
</protein>
<dbReference type="PROSITE" id="PS51257">
    <property type="entry name" value="PROKAR_LIPOPROTEIN"/>
    <property type="match status" value="1"/>
</dbReference>
<dbReference type="OrthoDB" id="340746at2157"/>
<keyword evidence="1" id="KW-0675">Receptor</keyword>
<dbReference type="Proteomes" id="UP000199199">
    <property type="component" value="Unassembled WGS sequence"/>
</dbReference>
<name>A0A1I6UPA0_9EURY</name>
<dbReference type="InterPro" id="IPR042100">
    <property type="entry name" value="Bug_dom1"/>
</dbReference>
<dbReference type="Gene3D" id="3.40.190.150">
    <property type="entry name" value="Bordetella uptake gene, domain 1"/>
    <property type="match status" value="1"/>
</dbReference>
<dbReference type="PANTHER" id="PTHR42928:SF5">
    <property type="entry name" value="BLR1237 PROTEIN"/>
    <property type="match status" value="1"/>
</dbReference>